<dbReference type="Proteomes" id="UP000401717">
    <property type="component" value="Unassembled WGS sequence"/>
</dbReference>
<dbReference type="InterPro" id="IPR036108">
    <property type="entry name" value="4pyrrol_syn_uPrphyn_synt_sf"/>
</dbReference>
<evidence type="ECO:0000313" key="5">
    <source>
        <dbReference type="Proteomes" id="UP001055303"/>
    </source>
</evidence>
<dbReference type="Gene3D" id="3.40.50.10090">
    <property type="match status" value="2"/>
</dbReference>
<keyword evidence="5" id="KW-1185">Reference proteome</keyword>
<dbReference type="Pfam" id="PF02602">
    <property type="entry name" value="HEM4"/>
    <property type="match status" value="1"/>
</dbReference>
<accession>A0A564FW78</accession>
<feature type="domain" description="Tetrapyrrole biosynthesis uroporphyrinogen III synthase" evidence="1">
    <location>
        <begin position="15"/>
        <end position="227"/>
    </location>
</feature>
<protein>
    <recommendedName>
        <fullName evidence="1">Tetrapyrrole biosynthesis uroporphyrinogen III synthase domain-containing protein</fullName>
    </recommendedName>
</protein>
<dbReference type="EMBL" id="BPQI01000017">
    <property type="protein sequence ID" value="GJD54952.1"/>
    <property type="molecule type" value="Genomic_DNA"/>
</dbReference>
<dbReference type="GO" id="GO:0004852">
    <property type="term" value="F:uroporphyrinogen-III synthase activity"/>
    <property type="evidence" value="ECO:0007669"/>
    <property type="project" value="InterPro"/>
</dbReference>
<dbReference type="SUPFAM" id="SSF69618">
    <property type="entry name" value="HemD-like"/>
    <property type="match status" value="1"/>
</dbReference>
<dbReference type="AlphaFoldDB" id="A0A564FW78"/>
<reference evidence="2" key="2">
    <citation type="journal article" date="2021" name="Front. Microbiol.">
        <title>Comprehensive Comparative Genomics and Phenotyping of Methylobacterium Species.</title>
        <authorList>
            <person name="Alessa O."/>
            <person name="Ogura Y."/>
            <person name="Fujitani Y."/>
            <person name="Takami H."/>
            <person name="Hayashi T."/>
            <person name="Sahin N."/>
            <person name="Tani A."/>
        </authorList>
    </citation>
    <scope>NUCLEOTIDE SEQUENCE</scope>
    <source>
        <strain evidence="2">DSM 22415</strain>
    </source>
</reference>
<dbReference type="Proteomes" id="UP001055303">
    <property type="component" value="Unassembled WGS sequence"/>
</dbReference>
<gene>
    <name evidence="2" type="ORF">IFDJLNFL_0832</name>
    <name evidence="3" type="ORF">MTDSW087_01636</name>
</gene>
<evidence type="ECO:0000259" key="1">
    <source>
        <dbReference type="Pfam" id="PF02602"/>
    </source>
</evidence>
<evidence type="ECO:0000313" key="3">
    <source>
        <dbReference type="EMBL" id="VUF11950.1"/>
    </source>
</evidence>
<evidence type="ECO:0000313" key="2">
    <source>
        <dbReference type="EMBL" id="GJD54952.1"/>
    </source>
</evidence>
<dbReference type="RefSeq" id="WP_144762770.1">
    <property type="nucleotide sequence ID" value="NZ_BPQI01000017.1"/>
</dbReference>
<organism evidence="3 4">
    <name type="scientific">Methylobacterium dankookense</name>
    <dbReference type="NCBI Taxonomy" id="560405"/>
    <lineage>
        <taxon>Bacteria</taxon>
        <taxon>Pseudomonadati</taxon>
        <taxon>Pseudomonadota</taxon>
        <taxon>Alphaproteobacteria</taxon>
        <taxon>Hyphomicrobiales</taxon>
        <taxon>Methylobacteriaceae</taxon>
        <taxon>Methylobacterium</taxon>
    </lineage>
</organism>
<reference evidence="3 4" key="1">
    <citation type="submission" date="2019-06" db="EMBL/GenBank/DDBJ databases">
        <authorList>
            <person name="Rodrigo-Torres L."/>
            <person name="Arahal R. D."/>
            <person name="Lucena T."/>
        </authorList>
    </citation>
    <scope>NUCLEOTIDE SEQUENCE [LARGE SCALE GENOMIC DNA]</scope>
    <source>
        <strain evidence="3 4">SW08-7</strain>
    </source>
</reference>
<dbReference type="CDD" id="cd06578">
    <property type="entry name" value="HemD"/>
    <property type="match status" value="1"/>
</dbReference>
<evidence type="ECO:0000313" key="4">
    <source>
        <dbReference type="Proteomes" id="UP000401717"/>
    </source>
</evidence>
<dbReference type="PROSITE" id="PS51257">
    <property type="entry name" value="PROKAR_LIPOPROTEIN"/>
    <property type="match status" value="1"/>
</dbReference>
<dbReference type="InterPro" id="IPR003754">
    <property type="entry name" value="4pyrrol_synth_uPrphyn_synth"/>
</dbReference>
<proteinExistence type="predicted"/>
<sequence>MRIWVARPEPGASRTGERLAALGHVPLVAPVLAACATGRPLPDEPFDALLLTSAQALPALSEADRAALRGQPVFAVGSRTAAAAEACGFGPVFVGPGDAAGLARAVRDKLAPGTRLLLIAGAERKPEPGVTLGQAGFPVAVHVAYAAEPVAVLPPAVAEALPGLDAALHYSRRSAETALDLVRAAGRDEPFRAIRHYCLSDDVALPLAAAGCLIHFVPARPREDDLLAGLR</sequence>
<dbReference type="GO" id="GO:0033014">
    <property type="term" value="P:tetrapyrrole biosynthetic process"/>
    <property type="evidence" value="ECO:0007669"/>
    <property type="project" value="InterPro"/>
</dbReference>
<name>A0A564FW78_9HYPH</name>
<dbReference type="OrthoDB" id="7163809at2"/>
<reference evidence="2" key="3">
    <citation type="submission" date="2021-08" db="EMBL/GenBank/DDBJ databases">
        <authorList>
            <person name="Tani A."/>
            <person name="Ola A."/>
            <person name="Ogura Y."/>
            <person name="Katsura K."/>
            <person name="Hayashi T."/>
        </authorList>
    </citation>
    <scope>NUCLEOTIDE SEQUENCE</scope>
    <source>
        <strain evidence="2">DSM 22415</strain>
    </source>
</reference>
<dbReference type="EMBL" id="CABFVH010000007">
    <property type="protein sequence ID" value="VUF11950.1"/>
    <property type="molecule type" value="Genomic_DNA"/>
</dbReference>